<gene>
    <name evidence="2" type="ORF">GCM10010521_61430</name>
</gene>
<dbReference type="Proteomes" id="UP001500893">
    <property type="component" value="Unassembled WGS sequence"/>
</dbReference>
<proteinExistence type="predicted"/>
<evidence type="ECO:0000256" key="1">
    <source>
        <dbReference type="SAM" id="MobiDB-lite"/>
    </source>
</evidence>
<comment type="caution">
    <text evidence="2">The sequence shown here is derived from an EMBL/GenBank/DDBJ whole genome shotgun (WGS) entry which is preliminary data.</text>
</comment>
<protein>
    <submittedName>
        <fullName evidence="2">Uncharacterized protein</fullName>
    </submittedName>
</protein>
<sequence>MVTSWIPHYGGLVTKLLAGGPGGQHDTDDEPPGPFGQVVQVHHGDLLLGGVDGAKRGGR</sequence>
<name>A0ABN3V1M9_9ACTN</name>
<feature type="region of interest" description="Disordered" evidence="1">
    <location>
        <begin position="17"/>
        <end position="37"/>
    </location>
</feature>
<dbReference type="EMBL" id="BAAAVM010000119">
    <property type="protein sequence ID" value="GAA2774748.1"/>
    <property type="molecule type" value="Genomic_DNA"/>
</dbReference>
<reference evidence="2 3" key="1">
    <citation type="journal article" date="2019" name="Int. J. Syst. Evol. Microbiol.">
        <title>The Global Catalogue of Microorganisms (GCM) 10K type strain sequencing project: providing services to taxonomists for standard genome sequencing and annotation.</title>
        <authorList>
            <consortium name="The Broad Institute Genomics Platform"/>
            <consortium name="The Broad Institute Genome Sequencing Center for Infectious Disease"/>
            <person name="Wu L."/>
            <person name="Ma J."/>
        </authorList>
    </citation>
    <scope>NUCLEOTIDE SEQUENCE [LARGE SCALE GENOMIC DNA]</scope>
    <source>
        <strain evidence="2 3">JCM 11574</strain>
    </source>
</reference>
<evidence type="ECO:0000313" key="3">
    <source>
        <dbReference type="Proteomes" id="UP001500893"/>
    </source>
</evidence>
<organism evidence="2 3">
    <name type="scientific">Streptomyces rameus</name>
    <dbReference type="NCBI Taxonomy" id="68261"/>
    <lineage>
        <taxon>Bacteria</taxon>
        <taxon>Bacillati</taxon>
        <taxon>Actinomycetota</taxon>
        <taxon>Actinomycetes</taxon>
        <taxon>Kitasatosporales</taxon>
        <taxon>Streptomycetaceae</taxon>
        <taxon>Streptomyces</taxon>
    </lineage>
</organism>
<evidence type="ECO:0000313" key="2">
    <source>
        <dbReference type="EMBL" id="GAA2774748.1"/>
    </source>
</evidence>
<accession>A0ABN3V1M9</accession>
<keyword evidence="3" id="KW-1185">Reference proteome</keyword>